<dbReference type="AlphaFoldDB" id="A0A1G7EAL6"/>
<protein>
    <recommendedName>
        <fullName evidence="3">Phosphoribosylpyrophosphate synthetase</fullName>
    </recommendedName>
</protein>
<evidence type="ECO:0008006" key="3">
    <source>
        <dbReference type="Google" id="ProtNLM"/>
    </source>
</evidence>
<reference evidence="1 2" key="1">
    <citation type="submission" date="2016-10" db="EMBL/GenBank/DDBJ databases">
        <authorList>
            <person name="de Groot N.N."/>
        </authorList>
    </citation>
    <scope>NUCLEOTIDE SEQUENCE [LARGE SCALE GENOMIC DNA]</scope>
    <source>
        <strain evidence="1 2">DSM 23421</strain>
    </source>
</reference>
<dbReference type="OrthoDB" id="8418771at2"/>
<evidence type="ECO:0000313" key="2">
    <source>
        <dbReference type="Proteomes" id="UP000199109"/>
    </source>
</evidence>
<sequence length="111" mass="12648">MEDEYAKHELEFIKEYKEKGFTDNFRIVKGKLISSETSQEFEPTDLMIMGENRFEGMSNPSDLSILYAIKAPDGLKGTLLMAYGPNADISQHEFIEQIPEADQADRVDEPL</sequence>
<proteinExistence type="predicted"/>
<evidence type="ECO:0000313" key="1">
    <source>
        <dbReference type="EMBL" id="SDE60754.1"/>
    </source>
</evidence>
<keyword evidence="2" id="KW-1185">Reference proteome</keyword>
<dbReference type="STRING" id="641691.SAMN05421636_106110"/>
<name>A0A1G7EAL6_9FLAO</name>
<dbReference type="EMBL" id="FNAO01000006">
    <property type="protein sequence ID" value="SDE60754.1"/>
    <property type="molecule type" value="Genomic_DNA"/>
</dbReference>
<gene>
    <name evidence="1" type="ORF">SAMN05421636_106110</name>
</gene>
<dbReference type="Proteomes" id="UP000199109">
    <property type="component" value="Unassembled WGS sequence"/>
</dbReference>
<dbReference type="RefSeq" id="WP_091869203.1">
    <property type="nucleotide sequence ID" value="NZ_FNAO01000006.1"/>
</dbReference>
<organism evidence="1 2">
    <name type="scientific">Pricia antarctica</name>
    <dbReference type="NCBI Taxonomy" id="641691"/>
    <lineage>
        <taxon>Bacteria</taxon>
        <taxon>Pseudomonadati</taxon>
        <taxon>Bacteroidota</taxon>
        <taxon>Flavobacteriia</taxon>
        <taxon>Flavobacteriales</taxon>
        <taxon>Flavobacteriaceae</taxon>
        <taxon>Pricia</taxon>
    </lineage>
</organism>
<accession>A0A1G7EAL6</accession>